<dbReference type="Gene3D" id="3.20.20.120">
    <property type="entry name" value="Enolase-like C-terminal domain"/>
    <property type="match status" value="1"/>
</dbReference>
<evidence type="ECO:0000256" key="1">
    <source>
        <dbReference type="ARBA" id="ARBA00001946"/>
    </source>
</evidence>
<dbReference type="InterPro" id="IPR029065">
    <property type="entry name" value="Enolase_C-like"/>
</dbReference>
<dbReference type="InterPro" id="IPR029017">
    <property type="entry name" value="Enolase-like_N"/>
</dbReference>
<feature type="domain" description="Mandelate racemase/muconate lactonizing enzyme C-terminal" evidence="4">
    <location>
        <begin position="130"/>
        <end position="237"/>
    </location>
</feature>
<gene>
    <name evidence="5" type="ORF">GCM10022226_37220</name>
</gene>
<proteinExistence type="predicted"/>
<sequence>MKITEIRLDRMRLPLDPPFNAAWDPVPRTWFDATLVTVETDEGITGYGSGDTMDGFAAYEHLFVGRDPLAIVNHVKTLETVNFHAGRYWPLEAALWDIFGKVCGQPVATLFGGAARRLPAYASFGELKPPGARVEAALAAKEAGFKAMKIRIARERTGEGVAAVRATREAVGDDIEIMVDLNQLWRMAGDIDAALDLASVRRLAEELSELGVLWLEEPLPQYDIPGMRMVRAQTGIRVAGGEMVRTMPELLHLLESDALDVYQPDVVLSVGMLRARTVAELAFSKHRWFTPHTWSNGLGVLANLHVVAGVGGGPYVEFPYDPPGWTPQRRDFFLTRSLEVDADGYLNVPDAPGLGVGIDHDAVRRWSLT</sequence>
<dbReference type="SUPFAM" id="SSF51604">
    <property type="entry name" value="Enolase C-terminal domain-like"/>
    <property type="match status" value="1"/>
</dbReference>
<keyword evidence="3" id="KW-0460">Magnesium</keyword>
<dbReference type="CDD" id="cd03316">
    <property type="entry name" value="MR_like"/>
    <property type="match status" value="1"/>
</dbReference>
<dbReference type="RefSeq" id="WP_344941130.1">
    <property type="nucleotide sequence ID" value="NZ_BAAAZR010000008.1"/>
</dbReference>
<dbReference type="InterPro" id="IPR036849">
    <property type="entry name" value="Enolase-like_C_sf"/>
</dbReference>
<dbReference type="PANTHER" id="PTHR13794">
    <property type="entry name" value="ENOLASE SUPERFAMILY, MANDELATE RACEMASE"/>
    <property type="match status" value="1"/>
</dbReference>
<dbReference type="PANTHER" id="PTHR13794:SF58">
    <property type="entry name" value="MITOCHONDRIAL ENOLASE SUPERFAMILY MEMBER 1"/>
    <property type="match status" value="1"/>
</dbReference>
<dbReference type="SUPFAM" id="SSF54826">
    <property type="entry name" value="Enolase N-terminal domain-like"/>
    <property type="match status" value="1"/>
</dbReference>
<dbReference type="Pfam" id="PF13378">
    <property type="entry name" value="MR_MLE_C"/>
    <property type="match status" value="1"/>
</dbReference>
<evidence type="ECO:0000256" key="3">
    <source>
        <dbReference type="ARBA" id="ARBA00022842"/>
    </source>
</evidence>
<comment type="cofactor">
    <cofactor evidence="1">
        <name>Mg(2+)</name>
        <dbReference type="ChEBI" id="CHEBI:18420"/>
    </cofactor>
</comment>
<protein>
    <submittedName>
        <fullName evidence="5">Mandelate racemase/muconate lactonizing enzyme family protein</fullName>
    </submittedName>
</protein>
<dbReference type="SMART" id="SM00922">
    <property type="entry name" value="MR_MLE"/>
    <property type="match status" value="1"/>
</dbReference>
<comment type="caution">
    <text evidence="5">The sequence shown here is derived from an EMBL/GenBank/DDBJ whole genome shotgun (WGS) entry which is preliminary data.</text>
</comment>
<dbReference type="SFLD" id="SFLDS00001">
    <property type="entry name" value="Enolase"/>
    <property type="match status" value="1"/>
</dbReference>
<evidence type="ECO:0000313" key="5">
    <source>
        <dbReference type="EMBL" id="GAA3813041.1"/>
    </source>
</evidence>
<reference evidence="6" key="1">
    <citation type="journal article" date="2019" name="Int. J. Syst. Evol. Microbiol.">
        <title>The Global Catalogue of Microorganisms (GCM) 10K type strain sequencing project: providing services to taxonomists for standard genome sequencing and annotation.</title>
        <authorList>
            <consortium name="The Broad Institute Genomics Platform"/>
            <consortium name="The Broad Institute Genome Sequencing Center for Infectious Disease"/>
            <person name="Wu L."/>
            <person name="Ma J."/>
        </authorList>
    </citation>
    <scope>NUCLEOTIDE SEQUENCE [LARGE SCALE GENOMIC DNA]</scope>
    <source>
        <strain evidence="6">JCM 16908</strain>
    </source>
</reference>
<accession>A0ABP7I9P0</accession>
<dbReference type="SFLD" id="SFLDG00179">
    <property type="entry name" value="mandelate_racemase"/>
    <property type="match status" value="1"/>
</dbReference>
<dbReference type="InterPro" id="IPR046945">
    <property type="entry name" value="RHMD-like"/>
</dbReference>
<evidence type="ECO:0000256" key="2">
    <source>
        <dbReference type="ARBA" id="ARBA00022723"/>
    </source>
</evidence>
<keyword evidence="6" id="KW-1185">Reference proteome</keyword>
<name>A0ABP7I9P0_9ACTN</name>
<keyword evidence="2" id="KW-0479">Metal-binding</keyword>
<evidence type="ECO:0000259" key="4">
    <source>
        <dbReference type="SMART" id="SM00922"/>
    </source>
</evidence>
<dbReference type="EMBL" id="BAAAZR010000008">
    <property type="protein sequence ID" value="GAA3813041.1"/>
    <property type="molecule type" value="Genomic_DNA"/>
</dbReference>
<organism evidence="5 6">
    <name type="scientific">Sphaerisporangium flaviroseum</name>
    <dbReference type="NCBI Taxonomy" id="509199"/>
    <lineage>
        <taxon>Bacteria</taxon>
        <taxon>Bacillati</taxon>
        <taxon>Actinomycetota</taxon>
        <taxon>Actinomycetes</taxon>
        <taxon>Streptosporangiales</taxon>
        <taxon>Streptosporangiaceae</taxon>
        <taxon>Sphaerisporangium</taxon>
    </lineage>
</organism>
<dbReference type="InterPro" id="IPR013342">
    <property type="entry name" value="Mandelate_racemase_C"/>
</dbReference>
<evidence type="ECO:0000313" key="6">
    <source>
        <dbReference type="Proteomes" id="UP001500888"/>
    </source>
</evidence>
<dbReference type="Gene3D" id="3.30.390.10">
    <property type="entry name" value="Enolase-like, N-terminal domain"/>
    <property type="match status" value="1"/>
</dbReference>
<dbReference type="Proteomes" id="UP001500888">
    <property type="component" value="Unassembled WGS sequence"/>
</dbReference>